<dbReference type="Gene3D" id="1.10.510.10">
    <property type="entry name" value="Transferase(Phosphotransferase) domain 1"/>
    <property type="match status" value="1"/>
</dbReference>
<name>A0A7S3VRU9_DUNTE</name>
<evidence type="ECO:0000256" key="3">
    <source>
        <dbReference type="SAM" id="MobiDB-lite"/>
    </source>
</evidence>
<dbReference type="GO" id="GO:0035556">
    <property type="term" value="P:intracellular signal transduction"/>
    <property type="evidence" value="ECO:0007669"/>
    <property type="project" value="TreeGrafter"/>
</dbReference>
<dbReference type="SUPFAM" id="SSF56112">
    <property type="entry name" value="Protein kinase-like (PK-like)"/>
    <property type="match status" value="1"/>
</dbReference>
<evidence type="ECO:0000256" key="2">
    <source>
        <dbReference type="ARBA" id="ARBA00022840"/>
    </source>
</evidence>
<evidence type="ECO:0000256" key="1">
    <source>
        <dbReference type="ARBA" id="ARBA00022741"/>
    </source>
</evidence>
<evidence type="ECO:0000313" key="5">
    <source>
        <dbReference type="EMBL" id="CAE0501968.1"/>
    </source>
</evidence>
<sequence length="424" mass="46876">MGCFSSKESQYGPSGTEAKQKSVHNKSTHANKAVPKRPNAPPDFGLSASHEVIKLLGRGGEGETWLFRDKASGALTAIKLIKRPIPKPAIAVIKREIKIQADLGQGHLNIVSAEEVILSRTHLGLIMEFVPGGNMVNYVTKKRETKHERGGLCLDEDEARYYFTQLLSAVEYCHKHQVAHRDLKLDNTLLDHHNPPWLKLCDFGFAKHWNANNSNMDTMRIGTPEYMGPELISSRTGYDGKKVDVWAAGVLLFVMLAGVFPFETQDDNFNNTAGLYDIWLQQIKTSWRDLPNNGAAVMRLSPELKDLLDKMFEVKQDSRIGIDTIKSHPWFKKPLLPKYAAALATLSKAQAAIDEACVQAAGQSGERDKALEQILDRAANHALPTEDVTRLGLITIKPPGLEDEAGEEGTHAPQMGTLPEDSTV</sequence>
<evidence type="ECO:0000259" key="4">
    <source>
        <dbReference type="PROSITE" id="PS50011"/>
    </source>
</evidence>
<dbReference type="Pfam" id="PF00069">
    <property type="entry name" value="Pkinase"/>
    <property type="match status" value="1"/>
</dbReference>
<keyword evidence="1" id="KW-0547">Nucleotide-binding</keyword>
<gene>
    <name evidence="5" type="ORF">DTER00134_LOCUS17041</name>
</gene>
<dbReference type="GO" id="GO:0005737">
    <property type="term" value="C:cytoplasm"/>
    <property type="evidence" value="ECO:0007669"/>
    <property type="project" value="TreeGrafter"/>
</dbReference>
<dbReference type="PROSITE" id="PS00108">
    <property type="entry name" value="PROTEIN_KINASE_ST"/>
    <property type="match status" value="1"/>
</dbReference>
<dbReference type="EMBL" id="HBIP01028171">
    <property type="protein sequence ID" value="CAE0501968.1"/>
    <property type="molecule type" value="Transcribed_RNA"/>
</dbReference>
<organism evidence="5">
    <name type="scientific">Dunaliella tertiolecta</name>
    <name type="common">Green alga</name>
    <dbReference type="NCBI Taxonomy" id="3047"/>
    <lineage>
        <taxon>Eukaryota</taxon>
        <taxon>Viridiplantae</taxon>
        <taxon>Chlorophyta</taxon>
        <taxon>core chlorophytes</taxon>
        <taxon>Chlorophyceae</taxon>
        <taxon>CS clade</taxon>
        <taxon>Chlamydomonadales</taxon>
        <taxon>Dunaliellaceae</taxon>
        <taxon>Dunaliella</taxon>
    </lineage>
</organism>
<feature type="region of interest" description="Disordered" evidence="3">
    <location>
        <begin position="398"/>
        <end position="424"/>
    </location>
</feature>
<dbReference type="AlphaFoldDB" id="A0A7S3VRU9"/>
<proteinExistence type="predicted"/>
<dbReference type="InterPro" id="IPR011009">
    <property type="entry name" value="Kinase-like_dom_sf"/>
</dbReference>
<dbReference type="PANTHER" id="PTHR24346">
    <property type="entry name" value="MAP/MICROTUBULE AFFINITY-REGULATING KINASE"/>
    <property type="match status" value="1"/>
</dbReference>
<keyword evidence="2" id="KW-0067">ATP-binding</keyword>
<feature type="domain" description="Protein kinase" evidence="4">
    <location>
        <begin position="50"/>
        <end position="331"/>
    </location>
</feature>
<dbReference type="PROSITE" id="PS50011">
    <property type="entry name" value="PROTEIN_KINASE_DOM"/>
    <property type="match status" value="1"/>
</dbReference>
<dbReference type="GO" id="GO:0005524">
    <property type="term" value="F:ATP binding"/>
    <property type="evidence" value="ECO:0007669"/>
    <property type="project" value="UniProtKB-KW"/>
</dbReference>
<dbReference type="PANTHER" id="PTHR24346:SF92">
    <property type="entry name" value="SNF1-RELATED PROTEIN KINASE 2.6"/>
    <property type="match status" value="1"/>
</dbReference>
<dbReference type="InterPro" id="IPR000719">
    <property type="entry name" value="Prot_kinase_dom"/>
</dbReference>
<feature type="region of interest" description="Disordered" evidence="3">
    <location>
        <begin position="1"/>
        <end position="43"/>
    </location>
</feature>
<dbReference type="GO" id="GO:0004674">
    <property type="term" value="F:protein serine/threonine kinase activity"/>
    <property type="evidence" value="ECO:0007669"/>
    <property type="project" value="TreeGrafter"/>
</dbReference>
<accession>A0A7S3VRU9</accession>
<reference evidence="5" key="1">
    <citation type="submission" date="2021-01" db="EMBL/GenBank/DDBJ databases">
        <authorList>
            <person name="Corre E."/>
            <person name="Pelletier E."/>
            <person name="Niang G."/>
            <person name="Scheremetjew M."/>
            <person name="Finn R."/>
            <person name="Kale V."/>
            <person name="Holt S."/>
            <person name="Cochrane G."/>
            <person name="Meng A."/>
            <person name="Brown T."/>
            <person name="Cohen L."/>
        </authorList>
    </citation>
    <scope>NUCLEOTIDE SEQUENCE</scope>
    <source>
        <strain evidence="5">CCMP1320</strain>
    </source>
</reference>
<dbReference type="InterPro" id="IPR008271">
    <property type="entry name" value="Ser/Thr_kinase_AS"/>
</dbReference>
<protein>
    <recommendedName>
        <fullName evidence="4">Protein kinase domain-containing protein</fullName>
    </recommendedName>
</protein>
<dbReference type="SMART" id="SM00220">
    <property type="entry name" value="S_TKc"/>
    <property type="match status" value="1"/>
</dbReference>
<feature type="compositionally biased region" description="Polar residues" evidence="3">
    <location>
        <begin position="1"/>
        <end position="13"/>
    </location>
</feature>